<organism evidence="2 3">
    <name type="scientific">Botryotinia convoluta</name>
    <dbReference type="NCBI Taxonomy" id="54673"/>
    <lineage>
        <taxon>Eukaryota</taxon>
        <taxon>Fungi</taxon>
        <taxon>Dikarya</taxon>
        <taxon>Ascomycota</taxon>
        <taxon>Pezizomycotina</taxon>
        <taxon>Leotiomycetes</taxon>
        <taxon>Helotiales</taxon>
        <taxon>Sclerotiniaceae</taxon>
        <taxon>Botryotinia</taxon>
    </lineage>
</organism>
<dbReference type="EMBL" id="PQXN01000011">
    <property type="protein sequence ID" value="TGO63704.1"/>
    <property type="molecule type" value="Genomic_DNA"/>
</dbReference>
<sequence>MCKVSSIVLQSAGCLLLLNGELAHKWTKWTYQLCSMSRDGRLCDNEENLNSLGDDYGYRSGSCLACDNEYRARSNYETALAAAQNQYNLVVNAAWSKKLEEEQEASYTIDTIPFIERQKRLRYHHYRSRRGYSKMLY</sequence>
<name>A0A4Z1ISR1_9HELO</name>
<dbReference type="OrthoDB" id="3559518at2759"/>
<dbReference type="AlphaFoldDB" id="A0A4Z1ISR1"/>
<dbReference type="Proteomes" id="UP000297527">
    <property type="component" value="Unassembled WGS sequence"/>
</dbReference>
<proteinExistence type="predicted"/>
<accession>A0A4Z1ISR1</accession>
<reference evidence="2 3" key="1">
    <citation type="submission" date="2017-12" db="EMBL/GenBank/DDBJ databases">
        <title>Comparative genomics of Botrytis spp.</title>
        <authorList>
            <person name="Valero-Jimenez C.A."/>
            <person name="Tapia P."/>
            <person name="Veloso J."/>
            <person name="Silva-Moreno E."/>
            <person name="Staats M."/>
            <person name="Valdes J.H."/>
            <person name="Van Kan J.A.L."/>
        </authorList>
    </citation>
    <scope>NUCLEOTIDE SEQUENCE [LARGE SCALE GENOMIC DNA]</scope>
    <source>
        <strain evidence="2 3">MUCL11595</strain>
    </source>
</reference>
<evidence type="ECO:0000313" key="2">
    <source>
        <dbReference type="EMBL" id="TGO63704.1"/>
    </source>
</evidence>
<protein>
    <submittedName>
        <fullName evidence="2">Uncharacterized protein</fullName>
    </submittedName>
</protein>
<feature type="chain" id="PRO_5021220917" evidence="1">
    <location>
        <begin position="24"/>
        <end position="137"/>
    </location>
</feature>
<gene>
    <name evidence="2" type="ORF">BCON_0011g00450</name>
</gene>
<keyword evidence="1" id="KW-0732">Signal</keyword>
<evidence type="ECO:0000256" key="1">
    <source>
        <dbReference type="SAM" id="SignalP"/>
    </source>
</evidence>
<comment type="caution">
    <text evidence="2">The sequence shown here is derived from an EMBL/GenBank/DDBJ whole genome shotgun (WGS) entry which is preliminary data.</text>
</comment>
<evidence type="ECO:0000313" key="3">
    <source>
        <dbReference type="Proteomes" id="UP000297527"/>
    </source>
</evidence>
<feature type="signal peptide" evidence="1">
    <location>
        <begin position="1"/>
        <end position="23"/>
    </location>
</feature>
<keyword evidence="3" id="KW-1185">Reference proteome</keyword>